<dbReference type="EMBL" id="NEXB01000063">
    <property type="protein sequence ID" value="PSN87448.1"/>
    <property type="molecule type" value="Genomic_DNA"/>
</dbReference>
<name>A0A2R6AM36_9ARCH</name>
<evidence type="ECO:0000313" key="2">
    <source>
        <dbReference type="EMBL" id="PSN87448.1"/>
    </source>
</evidence>
<accession>A0A2R6AM36</accession>
<feature type="region of interest" description="Disordered" evidence="1">
    <location>
        <begin position="45"/>
        <end position="93"/>
    </location>
</feature>
<evidence type="ECO:0000256" key="1">
    <source>
        <dbReference type="SAM" id="MobiDB-lite"/>
    </source>
</evidence>
<proteinExistence type="predicted"/>
<comment type="caution">
    <text evidence="2">The sequence shown here is derived from an EMBL/GenBank/DDBJ whole genome shotgun (WGS) entry which is preliminary data.</text>
</comment>
<dbReference type="Proteomes" id="UP000241473">
    <property type="component" value="Unassembled WGS sequence"/>
</dbReference>
<protein>
    <submittedName>
        <fullName evidence="2">Uncharacterized protein</fullName>
    </submittedName>
</protein>
<organism evidence="2 3">
    <name type="scientific">Candidatus Marsarchaeota G1 archaeon OSP_C</name>
    <dbReference type="NCBI Taxonomy" id="1978154"/>
    <lineage>
        <taxon>Archaea</taxon>
        <taxon>Candidatus Marsarchaeota</taxon>
        <taxon>Candidatus Marsarchaeota group 1</taxon>
    </lineage>
</organism>
<dbReference type="AlphaFoldDB" id="A0A2R6AM36"/>
<sequence>MTLMTLLPSSIEGLMGLWEEHLPSLFPLKGTRLLDDSPLFSCGGSSGAPYCPSNEKCSPESMRGTMSPLGGNPRPSRAGRRQNTQPGRSGLPL</sequence>
<evidence type="ECO:0000313" key="3">
    <source>
        <dbReference type="Proteomes" id="UP000241473"/>
    </source>
</evidence>
<reference evidence="2 3" key="1">
    <citation type="submission" date="2017-04" db="EMBL/GenBank/DDBJ databases">
        <title>Novel microbial lineages endemic to geothermal iron-oxide mats fill important gaps in the evolutionary history of Archaea.</title>
        <authorList>
            <person name="Jay Z.J."/>
            <person name="Beam J.P."/>
            <person name="Dlakic M."/>
            <person name="Rusch D.B."/>
            <person name="Kozubal M.A."/>
            <person name="Inskeep W.P."/>
        </authorList>
    </citation>
    <scope>NUCLEOTIDE SEQUENCE [LARGE SCALE GENOMIC DNA]</scope>
    <source>
        <strain evidence="2">OSP_C</strain>
    </source>
</reference>
<gene>
    <name evidence="2" type="ORF">B9Q00_08815</name>
</gene>